<sequence>MGRGKTPHGLVPNARARRIAFEKRKNGLMKKAREFSVLCGVDTCVVVFPEAVAAGGDRPTAPEVWPPDSGEARRIIKRYRSAGPKKKEKEKKLGLCGKGELLKDLSKSQLRSLLSILGDRVDLAKRNLAAMKEEKRVAMAGAILGPCNEEGPSVDAGPQKTAPQACAASTPEWVAGAQPDARCSYSVDGCWDTFAMEDDSTFFHTFLTEAMVF</sequence>
<evidence type="ECO:0000259" key="6">
    <source>
        <dbReference type="PROSITE" id="PS50066"/>
    </source>
</evidence>
<dbReference type="InterPro" id="IPR036879">
    <property type="entry name" value="TF_MADSbox_sf"/>
</dbReference>
<dbReference type="Proteomes" id="UP001634007">
    <property type="component" value="Unassembled WGS sequence"/>
</dbReference>
<dbReference type="PRINTS" id="PR00404">
    <property type="entry name" value="MADSDOMAIN"/>
</dbReference>
<evidence type="ECO:0000313" key="7">
    <source>
        <dbReference type="EMBL" id="KAL3726452.1"/>
    </source>
</evidence>
<evidence type="ECO:0000256" key="3">
    <source>
        <dbReference type="ARBA" id="ARBA00023125"/>
    </source>
</evidence>
<evidence type="ECO:0000256" key="1">
    <source>
        <dbReference type="ARBA" id="ARBA00004123"/>
    </source>
</evidence>
<dbReference type="SUPFAM" id="SSF55455">
    <property type="entry name" value="SRF-like"/>
    <property type="match status" value="1"/>
</dbReference>
<comment type="caution">
    <text evidence="7">The sequence shown here is derived from an EMBL/GenBank/DDBJ whole genome shotgun (WGS) entry which is preliminary data.</text>
</comment>
<dbReference type="Pfam" id="PF00319">
    <property type="entry name" value="SRF-TF"/>
    <property type="match status" value="1"/>
</dbReference>
<reference evidence="7 8" key="1">
    <citation type="submission" date="2024-11" db="EMBL/GenBank/DDBJ databases">
        <title>Chromosome-level genome assembly of Eucalyptus globulus Labill. provides insights into its genome evolution.</title>
        <authorList>
            <person name="Li X."/>
        </authorList>
    </citation>
    <scope>NUCLEOTIDE SEQUENCE [LARGE SCALE GENOMIC DNA]</scope>
    <source>
        <strain evidence="7">CL2024</strain>
        <tissue evidence="7">Fresh tender leaves</tissue>
    </source>
</reference>
<dbReference type="InterPro" id="IPR033897">
    <property type="entry name" value="SRF-like_MADS-box"/>
</dbReference>
<keyword evidence="8" id="KW-1185">Reference proteome</keyword>
<evidence type="ECO:0000313" key="8">
    <source>
        <dbReference type="Proteomes" id="UP001634007"/>
    </source>
</evidence>
<name>A0ABD3JH36_EUCGL</name>
<dbReference type="InterPro" id="IPR002100">
    <property type="entry name" value="TF_MADSbox"/>
</dbReference>
<evidence type="ECO:0000256" key="2">
    <source>
        <dbReference type="ARBA" id="ARBA00023015"/>
    </source>
</evidence>
<dbReference type="CDD" id="cd00266">
    <property type="entry name" value="MADS_SRF_like"/>
    <property type="match status" value="1"/>
</dbReference>
<dbReference type="GO" id="GO:0005634">
    <property type="term" value="C:nucleus"/>
    <property type="evidence" value="ECO:0007669"/>
    <property type="project" value="UniProtKB-SubCell"/>
</dbReference>
<dbReference type="Gene3D" id="3.40.1810.10">
    <property type="entry name" value="Transcription factor, MADS-box"/>
    <property type="match status" value="1"/>
</dbReference>
<keyword evidence="2" id="KW-0805">Transcription regulation</keyword>
<protein>
    <recommendedName>
        <fullName evidence="6">MADS-box domain-containing protein</fullName>
    </recommendedName>
</protein>
<dbReference type="AlphaFoldDB" id="A0ABD3JH36"/>
<keyword evidence="3" id="KW-0238">DNA-binding</keyword>
<dbReference type="PANTHER" id="PTHR11945">
    <property type="entry name" value="MADS BOX PROTEIN"/>
    <property type="match status" value="1"/>
</dbReference>
<evidence type="ECO:0000256" key="4">
    <source>
        <dbReference type="ARBA" id="ARBA00023163"/>
    </source>
</evidence>
<feature type="domain" description="MADS-box" evidence="6">
    <location>
        <begin position="1"/>
        <end position="48"/>
    </location>
</feature>
<dbReference type="PANTHER" id="PTHR11945:SF176">
    <property type="entry name" value="MADS-BOX TRANSCRIPTION FACTOR FAMILY PROTEIN"/>
    <property type="match status" value="1"/>
</dbReference>
<proteinExistence type="predicted"/>
<dbReference type="GO" id="GO:0003677">
    <property type="term" value="F:DNA binding"/>
    <property type="evidence" value="ECO:0007669"/>
    <property type="project" value="UniProtKB-KW"/>
</dbReference>
<dbReference type="SMART" id="SM00432">
    <property type="entry name" value="MADS"/>
    <property type="match status" value="1"/>
</dbReference>
<gene>
    <name evidence="7" type="ORF">ACJRO7_031363</name>
</gene>
<accession>A0ABD3JH36</accession>
<organism evidence="7 8">
    <name type="scientific">Eucalyptus globulus</name>
    <name type="common">Tasmanian blue gum</name>
    <dbReference type="NCBI Taxonomy" id="34317"/>
    <lineage>
        <taxon>Eukaryota</taxon>
        <taxon>Viridiplantae</taxon>
        <taxon>Streptophyta</taxon>
        <taxon>Embryophyta</taxon>
        <taxon>Tracheophyta</taxon>
        <taxon>Spermatophyta</taxon>
        <taxon>Magnoliopsida</taxon>
        <taxon>eudicotyledons</taxon>
        <taxon>Gunneridae</taxon>
        <taxon>Pentapetalae</taxon>
        <taxon>rosids</taxon>
        <taxon>malvids</taxon>
        <taxon>Myrtales</taxon>
        <taxon>Myrtaceae</taxon>
        <taxon>Myrtoideae</taxon>
        <taxon>Eucalypteae</taxon>
        <taxon>Eucalyptus</taxon>
    </lineage>
</organism>
<comment type="subcellular location">
    <subcellularLocation>
        <location evidence="1">Nucleus</location>
    </subcellularLocation>
</comment>
<dbReference type="PROSITE" id="PS50066">
    <property type="entry name" value="MADS_BOX_2"/>
    <property type="match status" value="1"/>
</dbReference>
<evidence type="ECO:0000256" key="5">
    <source>
        <dbReference type="ARBA" id="ARBA00023242"/>
    </source>
</evidence>
<keyword evidence="4" id="KW-0804">Transcription</keyword>
<dbReference type="EMBL" id="JBJKBG010000008">
    <property type="protein sequence ID" value="KAL3726452.1"/>
    <property type="molecule type" value="Genomic_DNA"/>
</dbReference>
<keyword evidence="5" id="KW-0539">Nucleus</keyword>